<dbReference type="InterPro" id="IPR036136">
    <property type="entry name" value="Nit/Sulf_reduc_fer-like_dom_sf"/>
</dbReference>
<dbReference type="InterPro" id="IPR005117">
    <property type="entry name" value="NiRdtase/SiRdtase_haem-b_fer"/>
</dbReference>
<dbReference type="InterPro" id="IPR041854">
    <property type="entry name" value="BFD-like_2Fe2S-bd_dom_sf"/>
</dbReference>
<organism evidence="22 23">
    <name type="scientific">Xanthomonas campestris pv. translucens</name>
    <dbReference type="NCBI Taxonomy" id="343"/>
    <lineage>
        <taxon>Bacteria</taxon>
        <taxon>Pseudomonadati</taxon>
        <taxon>Pseudomonadota</taxon>
        <taxon>Gammaproteobacteria</taxon>
        <taxon>Lysobacterales</taxon>
        <taxon>Lysobacteraceae</taxon>
        <taxon>Xanthomonas</taxon>
        <taxon>Xanthomonas translucens group</taxon>
    </lineage>
</organism>
<dbReference type="GO" id="GO:0051537">
    <property type="term" value="F:2 iron, 2 sulfur cluster binding"/>
    <property type="evidence" value="ECO:0007669"/>
    <property type="project" value="UniProtKB-KW"/>
</dbReference>
<dbReference type="InterPro" id="IPR016156">
    <property type="entry name" value="FAD/NAD-linked_Rdtase_dimer_sf"/>
</dbReference>
<evidence type="ECO:0000256" key="2">
    <source>
        <dbReference type="ARBA" id="ARBA00005096"/>
    </source>
</evidence>
<keyword evidence="9 15" id="KW-0274">FAD</keyword>
<dbReference type="InterPro" id="IPR052034">
    <property type="entry name" value="NasD-like"/>
</dbReference>
<dbReference type="Gene3D" id="1.10.10.1100">
    <property type="entry name" value="BFD-like [2Fe-2S]-binding domain"/>
    <property type="match status" value="2"/>
</dbReference>
<dbReference type="SUPFAM" id="SSF51905">
    <property type="entry name" value="FAD/NAD(P)-binding domain"/>
    <property type="match status" value="1"/>
</dbReference>
<comment type="similarity">
    <text evidence="3">Belongs to the nitrite and sulfite reductase 4Fe-4S domain family.</text>
</comment>
<dbReference type="Gene3D" id="3.90.480.10">
    <property type="entry name" value="Sulfite Reductase Hemoprotein,Domain 2"/>
    <property type="match status" value="1"/>
</dbReference>
<evidence type="ECO:0000256" key="11">
    <source>
        <dbReference type="ARBA" id="ARBA00023004"/>
    </source>
</evidence>
<dbReference type="NCBIfam" id="TIGR02374">
    <property type="entry name" value="nitri_red_nirB"/>
    <property type="match status" value="1"/>
</dbReference>
<dbReference type="PANTHER" id="PTHR43809">
    <property type="entry name" value="NITRITE REDUCTASE (NADH) LARGE SUBUNIT"/>
    <property type="match status" value="1"/>
</dbReference>
<evidence type="ECO:0000256" key="10">
    <source>
        <dbReference type="ARBA" id="ARBA00023002"/>
    </source>
</evidence>
<keyword evidence="12 16" id="KW-0411">Iron-sulfur</keyword>
<dbReference type="Pfam" id="PF07992">
    <property type="entry name" value="Pyr_redox_2"/>
    <property type="match status" value="1"/>
</dbReference>
<dbReference type="InterPro" id="IPR012744">
    <property type="entry name" value="Nitri_red_NirB"/>
</dbReference>
<comment type="cofactor">
    <cofactor evidence="14">
        <name>[2Fe-2S] cluster</name>
        <dbReference type="ChEBI" id="CHEBI:190135"/>
    </cofactor>
</comment>
<dbReference type="InterPro" id="IPR041575">
    <property type="entry name" value="Rubredoxin_C"/>
</dbReference>
<evidence type="ECO:0000259" key="19">
    <source>
        <dbReference type="Pfam" id="PF04324"/>
    </source>
</evidence>
<dbReference type="OrthoDB" id="9768666at2"/>
<dbReference type="CDD" id="cd19944">
    <property type="entry name" value="NirB_Fer2_BFD-like_2"/>
    <property type="match status" value="1"/>
</dbReference>
<feature type="binding site" evidence="16">
    <location>
        <position position="685"/>
    </location>
    <ligand>
        <name>[4Fe-4S] cluster</name>
        <dbReference type="ChEBI" id="CHEBI:49883"/>
    </ligand>
</feature>
<evidence type="ECO:0000313" key="23">
    <source>
        <dbReference type="Proteomes" id="UP000055854"/>
    </source>
</evidence>
<keyword evidence="8 16" id="KW-0479">Metal-binding</keyword>
<evidence type="ECO:0000313" key="22">
    <source>
        <dbReference type="EMBL" id="KWV16636.1"/>
    </source>
</evidence>
<dbReference type="CDD" id="cd19943">
    <property type="entry name" value="NirB_Fer2_BFD-like_1"/>
    <property type="match status" value="1"/>
</dbReference>
<evidence type="ECO:0000256" key="14">
    <source>
        <dbReference type="ARBA" id="ARBA00034078"/>
    </source>
</evidence>
<feature type="domain" description="FAD/NAD(P)-binding" evidence="20">
    <location>
        <begin position="5"/>
        <end position="283"/>
    </location>
</feature>
<dbReference type="InterPro" id="IPR023753">
    <property type="entry name" value="FAD/NAD-binding_dom"/>
</dbReference>
<keyword evidence="11 16" id="KW-0408">Iron</keyword>
<keyword evidence="5 16" id="KW-0349">Heme</keyword>
<name>A0A109HD80_XANCT</name>
<dbReference type="Gene3D" id="3.50.50.60">
    <property type="entry name" value="FAD/NAD(P)-binding domain"/>
    <property type="match status" value="2"/>
</dbReference>
<dbReference type="InterPro" id="IPR036188">
    <property type="entry name" value="FAD/NAD-bd_sf"/>
</dbReference>
<dbReference type="GO" id="GO:0042128">
    <property type="term" value="P:nitrate assimilation"/>
    <property type="evidence" value="ECO:0007669"/>
    <property type="project" value="UniProtKB-UniRule"/>
</dbReference>
<keyword evidence="7" id="KW-0001">2Fe-2S</keyword>
<comment type="cofactor">
    <cofactor evidence="16">
        <name>siroheme</name>
        <dbReference type="ChEBI" id="CHEBI:60052"/>
    </cofactor>
    <text evidence="16">Binds 1 siroheme per subunit.</text>
</comment>
<dbReference type="UniPathway" id="UPA00653"/>
<dbReference type="PRINTS" id="PR00411">
    <property type="entry name" value="PNDRDTASEI"/>
</dbReference>
<dbReference type="Gene3D" id="3.30.390.30">
    <property type="match status" value="1"/>
</dbReference>
<dbReference type="InterPro" id="IPR007419">
    <property type="entry name" value="BFD-like_2Fe2S-bd_dom"/>
</dbReference>
<evidence type="ECO:0000256" key="3">
    <source>
        <dbReference type="ARBA" id="ARBA00010429"/>
    </source>
</evidence>
<comment type="caution">
    <text evidence="22">The sequence shown here is derived from an EMBL/GenBank/DDBJ whole genome shotgun (WGS) entry which is preliminary data.</text>
</comment>
<dbReference type="PANTHER" id="PTHR43809:SF1">
    <property type="entry name" value="NITRITE REDUCTASE (NADH) LARGE SUBUNIT"/>
    <property type="match status" value="1"/>
</dbReference>
<keyword evidence="13 15" id="KW-0534">Nitrate assimilation</keyword>
<evidence type="ECO:0000256" key="5">
    <source>
        <dbReference type="ARBA" id="ARBA00022617"/>
    </source>
</evidence>
<protein>
    <submittedName>
        <fullName evidence="22">Nitrite reductase</fullName>
    </submittedName>
</protein>
<dbReference type="SUPFAM" id="SSF56014">
    <property type="entry name" value="Nitrite and sulphite reductase 4Fe-4S domain-like"/>
    <property type="match status" value="1"/>
</dbReference>
<feature type="binding site" description="axial binding residue" evidence="16">
    <location>
        <position position="685"/>
    </location>
    <ligand>
        <name>siroheme</name>
        <dbReference type="ChEBI" id="CHEBI:60052"/>
    </ligand>
    <ligandPart>
        <name>Fe</name>
        <dbReference type="ChEBI" id="CHEBI:18248"/>
    </ligandPart>
</feature>
<evidence type="ECO:0000256" key="6">
    <source>
        <dbReference type="ARBA" id="ARBA00022630"/>
    </source>
</evidence>
<evidence type="ECO:0000256" key="13">
    <source>
        <dbReference type="ARBA" id="ARBA00023063"/>
    </source>
</evidence>
<dbReference type="EMBL" id="LNTA01000023">
    <property type="protein sequence ID" value="KWV16636.1"/>
    <property type="molecule type" value="Genomic_DNA"/>
</dbReference>
<dbReference type="InterPro" id="IPR006067">
    <property type="entry name" value="NO2/SO3_Rdtase_4Fe4S_dom"/>
</dbReference>
<dbReference type="GO" id="GO:0020037">
    <property type="term" value="F:heme binding"/>
    <property type="evidence" value="ECO:0007669"/>
    <property type="project" value="InterPro"/>
</dbReference>
<keyword evidence="10" id="KW-0560">Oxidoreductase</keyword>
<feature type="binding site" evidence="16">
    <location>
        <position position="647"/>
    </location>
    <ligand>
        <name>[4Fe-4S] cluster</name>
        <dbReference type="ChEBI" id="CHEBI:49883"/>
    </ligand>
</feature>
<dbReference type="InterPro" id="IPR006066">
    <property type="entry name" value="NO2/SO3_Rdtase_FeS/sirohaem_BS"/>
</dbReference>
<evidence type="ECO:0000256" key="15">
    <source>
        <dbReference type="PIRNR" id="PIRNR037149"/>
    </source>
</evidence>
<evidence type="ECO:0000256" key="1">
    <source>
        <dbReference type="ARBA" id="ARBA00001974"/>
    </source>
</evidence>
<dbReference type="Pfam" id="PF18267">
    <property type="entry name" value="Rubredoxin_C"/>
    <property type="match status" value="1"/>
</dbReference>
<feature type="domain" description="BFD-like [2Fe-2S]-binding" evidence="19">
    <location>
        <begin position="423"/>
        <end position="470"/>
    </location>
</feature>
<comment type="pathway">
    <text evidence="2">Nitrogen metabolism; nitrate reduction (assimilation).</text>
</comment>
<evidence type="ECO:0000256" key="8">
    <source>
        <dbReference type="ARBA" id="ARBA00022723"/>
    </source>
</evidence>
<dbReference type="PRINTS" id="PR00368">
    <property type="entry name" value="FADPNR"/>
</dbReference>
<dbReference type="InterPro" id="IPR045854">
    <property type="entry name" value="NO2/SO3_Rdtase_4Fe4S_sf"/>
</dbReference>
<evidence type="ECO:0000256" key="7">
    <source>
        <dbReference type="ARBA" id="ARBA00022714"/>
    </source>
</evidence>
<dbReference type="PRINTS" id="PR00397">
    <property type="entry name" value="SIROHAEM"/>
</dbReference>
<feature type="binding site" evidence="16">
    <location>
        <position position="641"/>
    </location>
    <ligand>
        <name>[4Fe-4S] cluster</name>
        <dbReference type="ChEBI" id="CHEBI:49883"/>
    </ligand>
</feature>
<feature type="domain" description="Nitrite/sulphite reductase 4Fe-4S" evidence="17">
    <location>
        <begin position="632"/>
        <end position="770"/>
    </location>
</feature>
<feature type="binding site" evidence="16">
    <location>
        <position position="681"/>
    </location>
    <ligand>
        <name>[4Fe-4S] cluster</name>
        <dbReference type="ChEBI" id="CHEBI:49883"/>
    </ligand>
</feature>
<keyword evidence="6 15" id="KW-0285">Flavoprotein</keyword>
<dbReference type="SUPFAM" id="SSF55124">
    <property type="entry name" value="Nitrite/Sulfite reductase N-terminal domain-like"/>
    <property type="match status" value="1"/>
</dbReference>
<dbReference type="Pfam" id="PF04324">
    <property type="entry name" value="Fer2_BFD"/>
    <property type="match status" value="2"/>
</dbReference>
<dbReference type="GO" id="GO:0050661">
    <property type="term" value="F:NADP binding"/>
    <property type="evidence" value="ECO:0007669"/>
    <property type="project" value="UniProtKB-UniRule"/>
</dbReference>
<accession>A0A109HD80</accession>
<proteinExistence type="inferred from homology"/>
<comment type="cofactor">
    <cofactor evidence="16">
        <name>[4Fe-4S] cluster</name>
        <dbReference type="ChEBI" id="CHEBI:49883"/>
    </cofactor>
    <text evidence="16">Binds 1 [4Fe-4S] cluster per subunit.</text>
</comment>
<comment type="cofactor">
    <cofactor evidence="1 15">
        <name>FAD</name>
        <dbReference type="ChEBI" id="CHEBI:57692"/>
    </cofactor>
</comment>
<dbReference type="Pfam" id="PF01077">
    <property type="entry name" value="NIR_SIR"/>
    <property type="match status" value="1"/>
</dbReference>
<dbReference type="GO" id="GO:0050660">
    <property type="term" value="F:flavin adenine dinucleotide binding"/>
    <property type="evidence" value="ECO:0007669"/>
    <property type="project" value="UniProtKB-UniRule"/>
</dbReference>
<dbReference type="FunFam" id="3.50.50.60:FF:000033">
    <property type="entry name" value="Nitrite reductase [NAD(P)H], large subunit"/>
    <property type="match status" value="1"/>
</dbReference>
<evidence type="ECO:0000256" key="16">
    <source>
        <dbReference type="PIRSR" id="PIRSR037149-1"/>
    </source>
</evidence>
<dbReference type="PROSITE" id="PS00365">
    <property type="entry name" value="NIR_SIR"/>
    <property type="match status" value="1"/>
</dbReference>
<reference evidence="22 23" key="1">
    <citation type="submission" date="2015-11" db="EMBL/GenBank/DDBJ databases">
        <title>Long Read and Single Molecule DNA Sequencing Simplifies Genome Assembly and TAL Effector Gene Analysis of Xanthomonas translucens.</title>
        <authorList>
            <person name="Peng Z."/>
            <person name="Hu Y."/>
            <person name="Xie J."/>
            <person name="Potnis N."/>
            <person name="Akhunova A."/>
            <person name="Jones J."/>
            <person name="Liu Z."/>
            <person name="White F."/>
            <person name="Liu S."/>
        </authorList>
    </citation>
    <scope>NUCLEOTIDE SEQUENCE [LARGE SCALE GENOMIC DNA]</scope>
    <source>
        <strain evidence="22 23">B1</strain>
    </source>
</reference>
<dbReference type="InterPro" id="IPR017121">
    <property type="entry name" value="Nitrite_Rdtase_lsu"/>
</dbReference>
<dbReference type="Gene3D" id="3.30.413.10">
    <property type="entry name" value="Sulfite Reductase Hemoprotein, domain 1"/>
    <property type="match status" value="1"/>
</dbReference>
<evidence type="ECO:0000259" key="17">
    <source>
        <dbReference type="Pfam" id="PF01077"/>
    </source>
</evidence>
<dbReference type="GO" id="GO:0051539">
    <property type="term" value="F:4 iron, 4 sulfur cluster binding"/>
    <property type="evidence" value="ECO:0007669"/>
    <property type="project" value="UniProtKB-KW"/>
</dbReference>
<dbReference type="GO" id="GO:0098809">
    <property type="term" value="F:nitrite reductase activity"/>
    <property type="evidence" value="ECO:0007669"/>
    <property type="project" value="InterPro"/>
</dbReference>
<evidence type="ECO:0000256" key="9">
    <source>
        <dbReference type="ARBA" id="ARBA00022827"/>
    </source>
</evidence>
<feature type="domain" description="BFD-like [2Fe-2S]-binding" evidence="19">
    <location>
        <begin position="487"/>
        <end position="536"/>
    </location>
</feature>
<evidence type="ECO:0000256" key="4">
    <source>
        <dbReference type="ARBA" id="ARBA00022485"/>
    </source>
</evidence>
<dbReference type="Proteomes" id="UP000055854">
    <property type="component" value="Unassembled WGS sequence"/>
</dbReference>
<evidence type="ECO:0000259" key="18">
    <source>
        <dbReference type="Pfam" id="PF03460"/>
    </source>
</evidence>
<dbReference type="Pfam" id="PF03460">
    <property type="entry name" value="NIR_SIR_ferr"/>
    <property type="match status" value="1"/>
</dbReference>
<feature type="domain" description="NADH-rubredoxin oxidoreductase C-terminal" evidence="21">
    <location>
        <begin position="319"/>
        <end position="384"/>
    </location>
</feature>
<evidence type="ECO:0000256" key="12">
    <source>
        <dbReference type="ARBA" id="ARBA00023014"/>
    </source>
</evidence>
<evidence type="ECO:0000259" key="21">
    <source>
        <dbReference type="Pfam" id="PF18267"/>
    </source>
</evidence>
<evidence type="ECO:0000259" key="20">
    <source>
        <dbReference type="Pfam" id="PF07992"/>
    </source>
</evidence>
<feature type="domain" description="Nitrite/Sulfite reductase ferredoxin-like" evidence="18">
    <location>
        <begin position="562"/>
        <end position="624"/>
    </location>
</feature>
<sequence>MNKPRLVVVGNGMAGIRTVEELLKLMPGMYDITVFGAEPHPNYNRILLSPVLAGEQQFDEIVLNPLAWYAEHGIHLHVGKEVTRIDRIKRKVIAADGTEAPYDRLLLATGSLPIVLPVPGKDLKGVIGYRDMHDTQTMIDIATRKRHAVVIGGGLLGLEAANGLKQRGMQVTVVHLADWLLERQLDPVAGQLLQRSLSERGLEFRLGTSTTELVGNADGEVVAVKFSDGSEVPADLVVMAAGIRPNIALAQAAGIHCTRGIVVNDTLQTFDPRVYAVGECASHRGIAYGLVAPLFEQAKICANHLAGFGIGIYRGSVASTKLKVTGIDLFSAGDFMGGEGSEEIVLSDPAGGVYKKLVLKDDKLVGACLYGDTNDGAWYFQLLKDASPIGERRERLMFGESALGDAGTAGQDRASAMRDSDEVCGCNGVCKGTIVKAINAQGLFTVDEVKKQTKAASSCGSCTGLVEQILMNCLGSNFQQTPKTKAVCGCTDLNHGEVRKAIREGRLLTHGAVYAQLQWRSPNGCATCRPAINYYLLSTWPREAVDDPQSRFINERAHANIQKDGTFSVIPQMKGGVTNASELRRIADVADKYAVPMVKVTGGQRIDLLGIRKEDLVGVWKDLGMNSGHAYGKSIRTVKTCVGSEFCRFGTQNSTQMGIELETMLANMWSPHKVKLAVSGCPRNCAESGIKDVGIIAVESGWELHIGGNGGMKTEVAKFLVKVKTAEEVKEYTGAFLQLYREEAYYLDRTVHYIERVGMDYIRQRVIEDAANRRALYERLLYALEGLPDPWAERIAGARQREFQPLRVAAPLALVED</sequence>
<keyword evidence="4 16" id="KW-0004">4Fe-4S</keyword>
<dbReference type="PIRSF" id="PIRSF037149">
    <property type="entry name" value="NirB"/>
    <property type="match status" value="1"/>
</dbReference>
<gene>
    <name evidence="22" type="ORF">ATB53_09125</name>
</gene>
<dbReference type="AlphaFoldDB" id="A0A109HD80"/>
<dbReference type="GO" id="GO:0046872">
    <property type="term" value="F:metal ion binding"/>
    <property type="evidence" value="ECO:0007669"/>
    <property type="project" value="UniProtKB-KW"/>
</dbReference>